<dbReference type="InterPro" id="IPR051642">
    <property type="entry name" value="SWI6-like"/>
</dbReference>
<dbReference type="EMBL" id="CAJVPG010000144">
    <property type="protein sequence ID" value="CAG8362983.1"/>
    <property type="molecule type" value="Genomic_DNA"/>
</dbReference>
<dbReference type="PANTHER" id="PTHR43828:SF5">
    <property type="entry name" value="TRANSCRIPTIONAL REPRESSOR XBP1"/>
    <property type="match status" value="1"/>
</dbReference>
<dbReference type="AlphaFoldDB" id="A0A9W4IZG9"/>
<feature type="domain" description="HTH APSES-type" evidence="2">
    <location>
        <begin position="110"/>
        <end position="223"/>
    </location>
</feature>
<reference evidence="3" key="1">
    <citation type="submission" date="2021-07" db="EMBL/GenBank/DDBJ databases">
        <authorList>
            <person name="Branca A.L. A."/>
        </authorList>
    </citation>
    <scope>NUCLEOTIDE SEQUENCE</scope>
</reference>
<feature type="region of interest" description="Disordered" evidence="1">
    <location>
        <begin position="356"/>
        <end position="460"/>
    </location>
</feature>
<gene>
    <name evidence="3" type="ORF">PSALAMII_LOCUS3974</name>
</gene>
<sequence length="518" mass="57805">MLPLKSLLNPEPERQSRGTPPPTSSVKPRKMPKDAPVYVRSNIQGQCRFPPCEERDEELSKAHREFRLHPMGKIADFPRQIPYASDKKTFQQRTGRDSFHGVYYNPLHLIYRSDSYAVFQYQFQIPGEEKMWHVMWDYNIGIVRITHLFKCNGYAKTTPGKMLSQNNGLREICHSITGGALAAQGYWMPYDAAKALAATFCWKIRHVLTPLFGTDFPAMCIHPDDRKHYGVMLIDPEIIRAATEQANYFRSLEMPSSPRSVPAPVKSYPLLRGLEAFGPSLKLPPLKCPRHRYADSIASARDSSTEPYSLSPKSHSPCSTFTPINPPRSINAPPPSHVASPKTLLRAISDAIHKDKESGAMSADSDTDSDGSSNVFSTPNCPSLDEEKMNLDGPSDVETRASDSDFTDSDEDWAVDDDSDKDYRGPPTSSSSGLPKGKAMSTSPGTQKKKNPKRKSRECHFANEVRAAEALLRLQNIDFIDSEAEAEAESDGRDMHTNIHPRPRVGSSRGGKRRRASL</sequence>
<dbReference type="SUPFAM" id="SSF54616">
    <property type="entry name" value="DNA-binding domain of Mlu1-box binding protein MBP1"/>
    <property type="match status" value="1"/>
</dbReference>
<comment type="caution">
    <text evidence="3">The sequence shown here is derived from an EMBL/GenBank/DDBJ whole genome shotgun (WGS) entry which is preliminary data.</text>
</comment>
<keyword evidence="4" id="KW-1185">Reference proteome</keyword>
<dbReference type="GO" id="GO:0033309">
    <property type="term" value="C:SBF transcription complex"/>
    <property type="evidence" value="ECO:0007669"/>
    <property type="project" value="TreeGrafter"/>
</dbReference>
<feature type="region of interest" description="Disordered" evidence="1">
    <location>
        <begin position="485"/>
        <end position="518"/>
    </location>
</feature>
<dbReference type="OrthoDB" id="435520at2759"/>
<dbReference type="GO" id="GO:0000981">
    <property type="term" value="F:DNA-binding transcription factor activity, RNA polymerase II-specific"/>
    <property type="evidence" value="ECO:0007669"/>
    <property type="project" value="UniProtKB-ARBA"/>
</dbReference>
<evidence type="ECO:0000259" key="2">
    <source>
        <dbReference type="PROSITE" id="PS51299"/>
    </source>
</evidence>
<evidence type="ECO:0000313" key="4">
    <source>
        <dbReference type="Proteomes" id="UP001152649"/>
    </source>
</evidence>
<dbReference type="PROSITE" id="PS51299">
    <property type="entry name" value="HTH_APSES"/>
    <property type="match status" value="1"/>
</dbReference>
<proteinExistence type="predicted"/>
<dbReference type="PANTHER" id="PTHR43828">
    <property type="entry name" value="ASPARAGINASE"/>
    <property type="match status" value="1"/>
</dbReference>
<evidence type="ECO:0000313" key="3">
    <source>
        <dbReference type="EMBL" id="CAG8362983.1"/>
    </source>
</evidence>
<protein>
    <recommendedName>
        <fullName evidence="2">HTH APSES-type domain-containing protein</fullName>
    </recommendedName>
</protein>
<feature type="compositionally biased region" description="Polar residues" evidence="1">
    <location>
        <begin position="301"/>
        <end position="323"/>
    </location>
</feature>
<feature type="region of interest" description="Disordered" evidence="1">
    <location>
        <begin position="1"/>
        <end position="35"/>
    </location>
</feature>
<name>A0A9W4IZG9_9EURO</name>
<feature type="region of interest" description="Disordered" evidence="1">
    <location>
        <begin position="299"/>
        <end position="340"/>
    </location>
</feature>
<feature type="compositionally biased region" description="Basic residues" evidence="1">
    <location>
        <begin position="447"/>
        <end position="457"/>
    </location>
</feature>
<evidence type="ECO:0000256" key="1">
    <source>
        <dbReference type="SAM" id="MobiDB-lite"/>
    </source>
</evidence>
<organism evidence="3 4">
    <name type="scientific">Penicillium salamii</name>
    <dbReference type="NCBI Taxonomy" id="1612424"/>
    <lineage>
        <taxon>Eukaryota</taxon>
        <taxon>Fungi</taxon>
        <taxon>Dikarya</taxon>
        <taxon>Ascomycota</taxon>
        <taxon>Pezizomycotina</taxon>
        <taxon>Eurotiomycetes</taxon>
        <taxon>Eurotiomycetidae</taxon>
        <taxon>Eurotiales</taxon>
        <taxon>Aspergillaceae</taxon>
        <taxon>Penicillium</taxon>
    </lineage>
</organism>
<dbReference type="Gene3D" id="3.10.260.10">
    <property type="entry name" value="Transcription regulator HTH, APSES-type DNA-binding domain"/>
    <property type="match status" value="1"/>
</dbReference>
<dbReference type="GO" id="GO:0003677">
    <property type="term" value="F:DNA binding"/>
    <property type="evidence" value="ECO:0007669"/>
    <property type="project" value="InterPro"/>
</dbReference>
<dbReference type="Proteomes" id="UP001152649">
    <property type="component" value="Unassembled WGS sequence"/>
</dbReference>
<feature type="compositionally biased region" description="Acidic residues" evidence="1">
    <location>
        <begin position="405"/>
        <end position="420"/>
    </location>
</feature>
<dbReference type="InterPro" id="IPR036887">
    <property type="entry name" value="HTH_APSES_sf"/>
</dbReference>
<dbReference type="GO" id="GO:0030907">
    <property type="term" value="C:MBF transcription complex"/>
    <property type="evidence" value="ECO:0007669"/>
    <property type="project" value="TreeGrafter"/>
</dbReference>
<accession>A0A9W4IZG9</accession>
<dbReference type="InterPro" id="IPR003163">
    <property type="entry name" value="Tscrpt_reg_HTH_APSES-type"/>
</dbReference>